<dbReference type="PANTHER" id="PTHR30480:SF13">
    <property type="entry name" value="BETA-HEXOSAMINIDASE"/>
    <property type="match status" value="1"/>
</dbReference>
<dbReference type="SUPFAM" id="SSF51445">
    <property type="entry name" value="(Trans)glycosidases"/>
    <property type="match status" value="1"/>
</dbReference>
<evidence type="ECO:0000256" key="5">
    <source>
        <dbReference type="ARBA" id="ARBA00023295"/>
    </source>
</evidence>
<evidence type="ECO:0000259" key="6">
    <source>
        <dbReference type="Pfam" id="PF00933"/>
    </source>
</evidence>
<gene>
    <name evidence="7" type="ORF">SAMN05444272_3046</name>
</gene>
<dbReference type="Pfam" id="PF00933">
    <property type="entry name" value="Glyco_hydro_3"/>
    <property type="match status" value="1"/>
</dbReference>
<evidence type="ECO:0000256" key="4">
    <source>
        <dbReference type="ARBA" id="ARBA00022801"/>
    </source>
</evidence>
<name>A0A1M7L2M4_9HYPH</name>
<dbReference type="InterPro" id="IPR017853">
    <property type="entry name" value="GH"/>
</dbReference>
<dbReference type="GO" id="GO:0005975">
    <property type="term" value="P:carbohydrate metabolic process"/>
    <property type="evidence" value="ECO:0007669"/>
    <property type="project" value="InterPro"/>
</dbReference>
<accession>A0A1M7L2M4</accession>
<evidence type="ECO:0000313" key="7">
    <source>
        <dbReference type="EMBL" id="SHM71917.1"/>
    </source>
</evidence>
<organism evidence="7 8">
    <name type="scientific">Roseibium suaedae</name>
    <dbReference type="NCBI Taxonomy" id="735517"/>
    <lineage>
        <taxon>Bacteria</taxon>
        <taxon>Pseudomonadati</taxon>
        <taxon>Pseudomonadota</taxon>
        <taxon>Alphaproteobacteria</taxon>
        <taxon>Hyphomicrobiales</taxon>
        <taxon>Stappiaceae</taxon>
        <taxon>Roseibium</taxon>
    </lineage>
</organism>
<dbReference type="InterPro" id="IPR050226">
    <property type="entry name" value="NagZ_Beta-hexosaminidase"/>
</dbReference>
<dbReference type="InterPro" id="IPR001764">
    <property type="entry name" value="Glyco_hydro_3_N"/>
</dbReference>
<feature type="domain" description="Glycoside hydrolase family 3 N-terminal" evidence="6">
    <location>
        <begin position="20"/>
        <end position="297"/>
    </location>
</feature>
<dbReference type="PROSITE" id="PS00775">
    <property type="entry name" value="GLYCOSYL_HYDROL_F3"/>
    <property type="match status" value="1"/>
</dbReference>
<protein>
    <recommendedName>
        <fullName evidence="3">beta-N-acetylhexosaminidase</fullName>
        <ecNumber evidence="3">3.2.1.52</ecNumber>
    </recommendedName>
</protein>
<dbReference type="OrthoDB" id="9786661at2"/>
<dbReference type="NCBIfam" id="NF003740">
    <property type="entry name" value="PRK05337.1"/>
    <property type="match status" value="1"/>
</dbReference>
<evidence type="ECO:0000256" key="3">
    <source>
        <dbReference type="ARBA" id="ARBA00012663"/>
    </source>
</evidence>
<keyword evidence="4" id="KW-0378">Hydrolase</keyword>
<comment type="catalytic activity">
    <reaction evidence="1">
        <text>Hydrolysis of terminal non-reducing N-acetyl-D-hexosamine residues in N-acetyl-beta-D-hexosaminides.</text>
        <dbReference type="EC" id="3.2.1.52"/>
    </reaction>
</comment>
<dbReference type="RefSeq" id="WP_073014164.1">
    <property type="nucleotide sequence ID" value="NZ_FRBW01000003.1"/>
</dbReference>
<dbReference type="EC" id="3.2.1.52" evidence="3"/>
<keyword evidence="8" id="KW-1185">Reference proteome</keyword>
<dbReference type="GO" id="GO:0009254">
    <property type="term" value="P:peptidoglycan turnover"/>
    <property type="evidence" value="ECO:0007669"/>
    <property type="project" value="TreeGrafter"/>
</dbReference>
<dbReference type="Proteomes" id="UP000186002">
    <property type="component" value="Unassembled WGS sequence"/>
</dbReference>
<dbReference type="InterPro" id="IPR036962">
    <property type="entry name" value="Glyco_hydro_3_N_sf"/>
</dbReference>
<dbReference type="PANTHER" id="PTHR30480">
    <property type="entry name" value="BETA-HEXOSAMINIDASE-RELATED"/>
    <property type="match status" value="1"/>
</dbReference>
<evidence type="ECO:0000256" key="2">
    <source>
        <dbReference type="ARBA" id="ARBA00005336"/>
    </source>
</evidence>
<evidence type="ECO:0000313" key="8">
    <source>
        <dbReference type="Proteomes" id="UP000186002"/>
    </source>
</evidence>
<dbReference type="EMBL" id="FRBW01000003">
    <property type="protein sequence ID" value="SHM71917.1"/>
    <property type="molecule type" value="Genomic_DNA"/>
</dbReference>
<keyword evidence="5" id="KW-0326">Glycosidase</keyword>
<dbReference type="InterPro" id="IPR019800">
    <property type="entry name" value="Glyco_hydro_3_AS"/>
</dbReference>
<dbReference type="GO" id="GO:0004563">
    <property type="term" value="F:beta-N-acetylhexosaminidase activity"/>
    <property type="evidence" value="ECO:0007669"/>
    <property type="project" value="UniProtKB-EC"/>
</dbReference>
<dbReference type="Gene3D" id="3.20.20.300">
    <property type="entry name" value="Glycoside hydrolase, family 3, N-terminal domain"/>
    <property type="match status" value="1"/>
</dbReference>
<dbReference type="AlphaFoldDB" id="A0A1M7L2M4"/>
<comment type="similarity">
    <text evidence="2">Belongs to the glycosyl hydrolase 3 family.</text>
</comment>
<evidence type="ECO:0000256" key="1">
    <source>
        <dbReference type="ARBA" id="ARBA00001231"/>
    </source>
</evidence>
<reference evidence="7 8" key="1">
    <citation type="submission" date="2016-11" db="EMBL/GenBank/DDBJ databases">
        <authorList>
            <person name="Jaros S."/>
            <person name="Januszkiewicz K."/>
            <person name="Wedrychowicz H."/>
        </authorList>
    </citation>
    <scope>NUCLEOTIDE SEQUENCE [LARGE SCALE GENOMIC DNA]</scope>
    <source>
        <strain evidence="7 8">DSM 22153</strain>
    </source>
</reference>
<dbReference type="STRING" id="735517.SAMN05444272_3046"/>
<proteinExistence type="inferred from homology"/>
<sequence>MTKAFISGCAGLRFTAEETAFFTREDPWGLILFRRNCDHPEQVAALVEDFRAAVGRQNAPVLIDQEGGRVMRLRPPHWPSFPPQKLFGDLYRADPGRGKEAAWLGARLIAHELLSLGINVDCLPLLDVGQPGMVDAIGDRAYGNEPDMVAKLGKETCEGLLAGGVLPVFKHLPGHGRATVDSHLELPRVDAPREELDAIDFAPFKALSSYPMAMTAHLLFTVIDPKAPATQSRVIIDSIIRGQMGFDGVLMSDDINMKALGGDIRERSAATFAAGCDLVLHCNGELDQMEAVAEVAPDLAGMSRLRCERALGWLKAPDPAFDAGAAWARFRTLTESLV</sequence>